<feature type="compositionally biased region" description="Basic and acidic residues" evidence="1">
    <location>
        <begin position="65"/>
        <end position="76"/>
    </location>
</feature>
<proteinExistence type="predicted"/>
<feature type="region of interest" description="Disordered" evidence="1">
    <location>
        <begin position="1"/>
        <end position="76"/>
    </location>
</feature>
<keyword evidence="3" id="KW-1185">Reference proteome</keyword>
<reference evidence="2 3" key="1">
    <citation type="journal article" date="2017" name="Mol. Biol. Evol.">
        <title>The 4-celled Tetrabaena socialis nuclear genome reveals the essential components for genetic control of cell number at the origin of multicellularity in the volvocine lineage.</title>
        <authorList>
            <person name="Featherston J."/>
            <person name="Arakaki Y."/>
            <person name="Hanschen E.R."/>
            <person name="Ferris P.J."/>
            <person name="Michod R.E."/>
            <person name="Olson B.J.S.C."/>
            <person name="Nozaki H."/>
            <person name="Durand P.M."/>
        </authorList>
    </citation>
    <scope>NUCLEOTIDE SEQUENCE [LARGE SCALE GENOMIC DNA]</scope>
    <source>
        <strain evidence="2 3">NIES-571</strain>
    </source>
</reference>
<dbReference type="EMBL" id="PGGS01000997">
    <property type="protein sequence ID" value="PNH01155.1"/>
    <property type="molecule type" value="Genomic_DNA"/>
</dbReference>
<evidence type="ECO:0000313" key="3">
    <source>
        <dbReference type="Proteomes" id="UP000236333"/>
    </source>
</evidence>
<comment type="caution">
    <text evidence="2">The sequence shown here is derived from an EMBL/GenBank/DDBJ whole genome shotgun (WGS) entry which is preliminary data.</text>
</comment>
<sequence>MQATRGQTSQVKVRQARPSSNPPQRRRRLVTAASGSLREQQAPELLIAPSHRRGEAGLRRTLRRCKPEDAPRPGSS</sequence>
<accession>A0A2J7ZLK9</accession>
<evidence type="ECO:0000256" key="1">
    <source>
        <dbReference type="SAM" id="MobiDB-lite"/>
    </source>
</evidence>
<gene>
    <name evidence="2" type="ORF">TSOC_012969</name>
</gene>
<name>A0A2J7ZLK9_9CHLO</name>
<dbReference type="AlphaFoldDB" id="A0A2J7ZLK9"/>
<dbReference type="Proteomes" id="UP000236333">
    <property type="component" value="Unassembled WGS sequence"/>
</dbReference>
<organism evidence="2 3">
    <name type="scientific">Tetrabaena socialis</name>
    <dbReference type="NCBI Taxonomy" id="47790"/>
    <lineage>
        <taxon>Eukaryota</taxon>
        <taxon>Viridiplantae</taxon>
        <taxon>Chlorophyta</taxon>
        <taxon>core chlorophytes</taxon>
        <taxon>Chlorophyceae</taxon>
        <taxon>CS clade</taxon>
        <taxon>Chlamydomonadales</taxon>
        <taxon>Tetrabaenaceae</taxon>
        <taxon>Tetrabaena</taxon>
    </lineage>
</organism>
<feature type="compositionally biased region" description="Polar residues" evidence="1">
    <location>
        <begin position="1"/>
        <end position="12"/>
    </location>
</feature>
<protein>
    <submittedName>
        <fullName evidence="2">Uncharacterized protein</fullName>
    </submittedName>
</protein>
<evidence type="ECO:0000313" key="2">
    <source>
        <dbReference type="EMBL" id="PNH01155.1"/>
    </source>
</evidence>